<proteinExistence type="predicted"/>
<dbReference type="EMBL" id="GEDG01037876">
    <property type="protein sequence ID" value="JAP07881.1"/>
    <property type="molecule type" value="Transcribed_RNA"/>
</dbReference>
<accession>A0A0V0GJG3</accession>
<sequence length="68" mass="7796">MFFSSDCLFPFIVTTLFSMINFVLRQILDSSFSFNSSKHIVCISSILVVPSLRIDMHGFIIDVKCKKM</sequence>
<reference evidence="1" key="1">
    <citation type="submission" date="2015-12" db="EMBL/GenBank/DDBJ databases">
        <title>Gene expression during late stages of embryo sac development: a critical building block for successful pollen-pistil interactions.</title>
        <authorList>
            <person name="Liu Y."/>
            <person name="Joly V."/>
            <person name="Sabar M."/>
            <person name="Matton D.P."/>
        </authorList>
    </citation>
    <scope>NUCLEOTIDE SEQUENCE</scope>
</reference>
<evidence type="ECO:0000313" key="1">
    <source>
        <dbReference type="EMBL" id="JAP07881.1"/>
    </source>
</evidence>
<name>A0A0V0GJG3_SOLCH</name>
<protein>
    <submittedName>
        <fullName evidence="1">Putative ovule protein</fullName>
    </submittedName>
</protein>
<organism evidence="1">
    <name type="scientific">Solanum chacoense</name>
    <name type="common">Chaco potato</name>
    <dbReference type="NCBI Taxonomy" id="4108"/>
    <lineage>
        <taxon>Eukaryota</taxon>
        <taxon>Viridiplantae</taxon>
        <taxon>Streptophyta</taxon>
        <taxon>Embryophyta</taxon>
        <taxon>Tracheophyta</taxon>
        <taxon>Spermatophyta</taxon>
        <taxon>Magnoliopsida</taxon>
        <taxon>eudicotyledons</taxon>
        <taxon>Gunneridae</taxon>
        <taxon>Pentapetalae</taxon>
        <taxon>asterids</taxon>
        <taxon>lamiids</taxon>
        <taxon>Solanales</taxon>
        <taxon>Solanaceae</taxon>
        <taxon>Solanoideae</taxon>
        <taxon>Solaneae</taxon>
        <taxon>Solanum</taxon>
    </lineage>
</organism>
<dbReference type="AlphaFoldDB" id="A0A0V0GJG3"/>